<keyword evidence="1 4" id="KW-0479">Metal-binding</keyword>
<dbReference type="GO" id="GO:0008270">
    <property type="term" value="F:zinc ion binding"/>
    <property type="evidence" value="ECO:0007669"/>
    <property type="project" value="UniProtKB-KW"/>
</dbReference>
<protein>
    <recommendedName>
        <fullName evidence="6">C3H1-type domain-containing protein</fullName>
    </recommendedName>
</protein>
<feature type="domain" description="C3H1-type" evidence="6">
    <location>
        <begin position="17"/>
        <end position="46"/>
    </location>
</feature>
<evidence type="ECO:0000313" key="7">
    <source>
        <dbReference type="EMBL" id="GJQ11379.1"/>
    </source>
</evidence>
<dbReference type="InterPro" id="IPR036855">
    <property type="entry name" value="Znf_CCCH_sf"/>
</dbReference>
<evidence type="ECO:0000256" key="2">
    <source>
        <dbReference type="ARBA" id="ARBA00022771"/>
    </source>
</evidence>
<keyword evidence="3 4" id="KW-0862">Zinc</keyword>
<feature type="compositionally biased region" description="Basic and acidic residues" evidence="5">
    <location>
        <begin position="108"/>
        <end position="119"/>
    </location>
</feature>
<gene>
    <name evidence="7" type="ORF">GpartN1_g3170.t1</name>
</gene>
<evidence type="ECO:0000256" key="5">
    <source>
        <dbReference type="SAM" id="MobiDB-lite"/>
    </source>
</evidence>
<evidence type="ECO:0000313" key="8">
    <source>
        <dbReference type="Proteomes" id="UP001061958"/>
    </source>
</evidence>
<evidence type="ECO:0000256" key="3">
    <source>
        <dbReference type="ARBA" id="ARBA00022833"/>
    </source>
</evidence>
<dbReference type="Pfam" id="PF15870">
    <property type="entry name" value="EloA-BP1"/>
    <property type="match status" value="1"/>
</dbReference>
<accession>A0A9C7UPX4</accession>
<dbReference type="InterPro" id="IPR000571">
    <property type="entry name" value="Znf_CCCH"/>
</dbReference>
<dbReference type="AlphaFoldDB" id="A0A9C7UPX4"/>
<feature type="zinc finger region" description="C3H1-type" evidence="4">
    <location>
        <begin position="17"/>
        <end position="46"/>
    </location>
</feature>
<organism evidence="7 8">
    <name type="scientific">Galdieria partita</name>
    <dbReference type="NCBI Taxonomy" id="83374"/>
    <lineage>
        <taxon>Eukaryota</taxon>
        <taxon>Rhodophyta</taxon>
        <taxon>Bangiophyceae</taxon>
        <taxon>Galdieriales</taxon>
        <taxon>Galdieriaceae</taxon>
        <taxon>Galdieria</taxon>
    </lineage>
</organism>
<dbReference type="OrthoDB" id="410307at2759"/>
<proteinExistence type="predicted"/>
<name>A0A9C7UPX4_9RHOD</name>
<dbReference type="Proteomes" id="UP001061958">
    <property type="component" value="Unassembled WGS sequence"/>
</dbReference>
<dbReference type="SMART" id="SM00356">
    <property type="entry name" value="ZnF_C3H1"/>
    <property type="match status" value="1"/>
</dbReference>
<evidence type="ECO:0000259" key="6">
    <source>
        <dbReference type="PROSITE" id="PS50103"/>
    </source>
</evidence>
<dbReference type="EMBL" id="BQMJ01000023">
    <property type="protein sequence ID" value="GJQ11379.1"/>
    <property type="molecule type" value="Genomic_DNA"/>
</dbReference>
<keyword evidence="2 4" id="KW-0863">Zinc-finger</keyword>
<reference evidence="7" key="1">
    <citation type="journal article" date="2022" name="Proc. Natl. Acad. Sci. U.S.A.">
        <title>Life cycle and functional genomics of the unicellular red alga Galdieria for elucidating algal and plant evolution and industrial use.</title>
        <authorList>
            <person name="Hirooka S."/>
            <person name="Itabashi T."/>
            <person name="Ichinose T.M."/>
            <person name="Onuma R."/>
            <person name="Fujiwara T."/>
            <person name="Yamashita S."/>
            <person name="Jong L.W."/>
            <person name="Tomita R."/>
            <person name="Iwane A.H."/>
            <person name="Miyagishima S.Y."/>
        </authorList>
    </citation>
    <scope>NUCLEOTIDE SEQUENCE</scope>
    <source>
        <strain evidence="7">NBRC 102759</strain>
    </source>
</reference>
<dbReference type="Pfam" id="PF00642">
    <property type="entry name" value="zf-CCCH"/>
    <property type="match status" value="1"/>
</dbReference>
<comment type="caution">
    <text evidence="7">The sequence shown here is derived from an EMBL/GenBank/DDBJ whole genome shotgun (WGS) entry which is preliminary data.</text>
</comment>
<dbReference type="Gene3D" id="4.10.1000.10">
    <property type="entry name" value="Zinc finger, CCCH-type"/>
    <property type="match status" value="1"/>
</dbReference>
<evidence type="ECO:0000256" key="4">
    <source>
        <dbReference type="PROSITE-ProRule" id="PRU00723"/>
    </source>
</evidence>
<dbReference type="PROSITE" id="PS50103">
    <property type="entry name" value="ZF_C3H1"/>
    <property type="match status" value="1"/>
</dbReference>
<feature type="region of interest" description="Disordered" evidence="5">
    <location>
        <begin position="91"/>
        <end position="128"/>
    </location>
</feature>
<keyword evidence="8" id="KW-1185">Reference proteome</keyword>
<dbReference type="SUPFAM" id="SSF90229">
    <property type="entry name" value="CCCH zinc finger"/>
    <property type="match status" value="1"/>
</dbReference>
<evidence type="ECO:0000256" key="1">
    <source>
        <dbReference type="ARBA" id="ARBA00022723"/>
    </source>
</evidence>
<dbReference type="InterPro" id="IPR031736">
    <property type="entry name" value="REXO1-like_dom"/>
</dbReference>
<sequence>MNTPEQGSEQVQGSGTNENQQLCKDYFGKYGICPKGDACPFAHGEDAIVVRSEEDIRRWQREEMRGGNSKWSGYDLETLAKVLRERLRRLLNKPSDSENGNTTVIETKATDQDVKKDPDSTCLNDSGVSKDCKRPASEIGSLQEDNNPKVFKGSRPTVKAVQNSRIRWKTRQSTLDVFYKELIKKGLSEQEASERAMREEEDIFHSCESEGEIVYTNTASHRFRKLVKASVGDLS</sequence>
<reference evidence="7" key="2">
    <citation type="submission" date="2022-01" db="EMBL/GenBank/DDBJ databases">
        <authorList>
            <person name="Hirooka S."/>
            <person name="Miyagishima S.Y."/>
        </authorList>
    </citation>
    <scope>NUCLEOTIDE SEQUENCE</scope>
    <source>
        <strain evidence="7">NBRC 102759</strain>
    </source>
</reference>